<gene>
    <name evidence="1" type="ORF">Psuf_074800</name>
</gene>
<sequence>MFQIASTVRRPGKRERSTWCETTASGCWLPPSTTATRVFPTKYSQFAVRWRAVKTQVNVTDEPTVRAGHARLSSFSTANWDRPPSQLRSPLGPSTLCGSNWICPQSGTARDAHRAWRLGGAETYPWADAAEPVATRPAAAVPAITRG</sequence>
<accession>A0A6F8YVK1</accession>
<proteinExistence type="predicted"/>
<dbReference type="EMBL" id="AP022871">
    <property type="protein sequence ID" value="BCB90167.1"/>
    <property type="molecule type" value="Genomic_DNA"/>
</dbReference>
<organism evidence="1 2">
    <name type="scientific">Phytohabitans suffuscus</name>
    <dbReference type="NCBI Taxonomy" id="624315"/>
    <lineage>
        <taxon>Bacteria</taxon>
        <taxon>Bacillati</taxon>
        <taxon>Actinomycetota</taxon>
        <taxon>Actinomycetes</taxon>
        <taxon>Micromonosporales</taxon>
        <taxon>Micromonosporaceae</taxon>
    </lineage>
</organism>
<dbReference type="KEGG" id="psuu:Psuf_074800"/>
<dbReference type="AlphaFoldDB" id="A0A6F8YVK1"/>
<evidence type="ECO:0000313" key="2">
    <source>
        <dbReference type="Proteomes" id="UP000503011"/>
    </source>
</evidence>
<keyword evidence="2" id="KW-1185">Reference proteome</keyword>
<dbReference type="Proteomes" id="UP000503011">
    <property type="component" value="Chromosome"/>
</dbReference>
<protein>
    <submittedName>
        <fullName evidence="1">Uncharacterized protein</fullName>
    </submittedName>
</protein>
<evidence type="ECO:0000313" key="1">
    <source>
        <dbReference type="EMBL" id="BCB90167.1"/>
    </source>
</evidence>
<reference evidence="1 2" key="2">
    <citation type="submission" date="2020-03" db="EMBL/GenBank/DDBJ databases">
        <authorList>
            <person name="Ichikawa N."/>
            <person name="Kimura A."/>
            <person name="Kitahashi Y."/>
            <person name="Uohara A."/>
        </authorList>
    </citation>
    <scope>NUCLEOTIDE SEQUENCE [LARGE SCALE GENOMIC DNA]</scope>
    <source>
        <strain evidence="1 2">NBRC 105367</strain>
    </source>
</reference>
<reference evidence="1 2" key="1">
    <citation type="submission" date="2020-03" db="EMBL/GenBank/DDBJ databases">
        <title>Whole genome shotgun sequence of Phytohabitans suffuscus NBRC 105367.</title>
        <authorList>
            <person name="Komaki H."/>
            <person name="Tamura T."/>
        </authorList>
    </citation>
    <scope>NUCLEOTIDE SEQUENCE [LARGE SCALE GENOMIC DNA]</scope>
    <source>
        <strain evidence="1 2">NBRC 105367</strain>
    </source>
</reference>
<name>A0A6F8YVK1_9ACTN</name>